<dbReference type="InterPro" id="IPR002142">
    <property type="entry name" value="Peptidase_S49"/>
</dbReference>
<evidence type="ECO:0000313" key="7">
    <source>
        <dbReference type="Proteomes" id="UP000031561"/>
    </source>
</evidence>
<dbReference type="EMBL" id="JTHE03000005">
    <property type="protein sequence ID" value="MCM1981395.1"/>
    <property type="molecule type" value="Genomic_DNA"/>
</dbReference>
<evidence type="ECO:0000313" key="6">
    <source>
        <dbReference type="EMBL" id="MCM1981395.1"/>
    </source>
</evidence>
<evidence type="ECO:0000256" key="1">
    <source>
        <dbReference type="ARBA" id="ARBA00008683"/>
    </source>
</evidence>
<dbReference type="RefSeq" id="WP_166278851.1">
    <property type="nucleotide sequence ID" value="NZ_JTHE03000005.1"/>
</dbReference>
<dbReference type="PANTHER" id="PTHR42987:SF4">
    <property type="entry name" value="PROTEASE SOHB-RELATED"/>
    <property type="match status" value="1"/>
</dbReference>
<evidence type="ECO:0000259" key="5">
    <source>
        <dbReference type="Pfam" id="PF01343"/>
    </source>
</evidence>
<feature type="domain" description="Peptidase S49" evidence="5">
    <location>
        <begin position="113"/>
        <end position="263"/>
    </location>
</feature>
<sequence>MRRPDRIFALVLIVLCLVASLGNWLSTLIPRRPLTSAPASGPEIALIKISGPIAEGAEGGIFQSGDTGSTRIVKAIRQARQDKAKAILLQINSPGGTASASLAIHRELMRTRQTSQTKVVALLGDVAASGGYYVATAAEHIVANPDTLTGSIGVIIRTQNVASLLDKVGIESGNFKSGEFKDILSPYRPSTPAEKQILQTLVDESYQQFLEAIATGREMPLDKIKPYADGRIFSGSQALAANLVDSLGNYYDAIDVVRELAGIKAENPKVDLYPPNRFPGRLGDLFTSTVESLVPGYQQVQFAAKSRGLPLMLWDY</sequence>
<dbReference type="GO" id="GO:0008236">
    <property type="term" value="F:serine-type peptidase activity"/>
    <property type="evidence" value="ECO:0007669"/>
    <property type="project" value="UniProtKB-KW"/>
</dbReference>
<proteinExistence type="inferred from homology"/>
<dbReference type="AlphaFoldDB" id="A0ABD4SYD9"/>
<dbReference type="NCBIfam" id="TIGR00706">
    <property type="entry name" value="SppA_dom"/>
    <property type="match status" value="1"/>
</dbReference>
<keyword evidence="4" id="KW-0720">Serine protease</keyword>
<dbReference type="InterPro" id="IPR029045">
    <property type="entry name" value="ClpP/crotonase-like_dom_sf"/>
</dbReference>
<evidence type="ECO:0000256" key="3">
    <source>
        <dbReference type="ARBA" id="ARBA00022801"/>
    </source>
</evidence>
<dbReference type="GO" id="GO:0006508">
    <property type="term" value="P:proteolysis"/>
    <property type="evidence" value="ECO:0007669"/>
    <property type="project" value="UniProtKB-KW"/>
</dbReference>
<reference evidence="6 7" key="1">
    <citation type="journal article" date="2015" name="Genome Announc.">
        <title>Draft Genome Sequence of Filamentous Marine Cyanobacterium Lyngbya confervoides Strain BDU141951.</title>
        <authorList>
            <person name="Chandrababunaidu M.M."/>
            <person name="Sen D."/>
            <person name="Tripathy S."/>
        </authorList>
    </citation>
    <scope>NUCLEOTIDE SEQUENCE [LARGE SCALE GENOMIC DNA]</scope>
    <source>
        <strain evidence="6 7">BDU141951</strain>
    </source>
</reference>
<dbReference type="SUPFAM" id="SSF52096">
    <property type="entry name" value="ClpP/crotonase"/>
    <property type="match status" value="1"/>
</dbReference>
<accession>A0ABD4SYD9</accession>
<keyword evidence="2" id="KW-0645">Protease</keyword>
<dbReference type="Gene3D" id="3.90.226.10">
    <property type="entry name" value="2-enoyl-CoA Hydratase, Chain A, domain 1"/>
    <property type="match status" value="1"/>
</dbReference>
<dbReference type="CDD" id="cd07023">
    <property type="entry name" value="S49_Sppa_N_C"/>
    <property type="match status" value="1"/>
</dbReference>
<keyword evidence="7" id="KW-1185">Reference proteome</keyword>
<name>A0ABD4SYD9_9CYAN</name>
<keyword evidence="3" id="KW-0378">Hydrolase</keyword>
<dbReference type="Gene3D" id="6.20.330.10">
    <property type="match status" value="1"/>
</dbReference>
<evidence type="ECO:0000256" key="2">
    <source>
        <dbReference type="ARBA" id="ARBA00022670"/>
    </source>
</evidence>
<comment type="similarity">
    <text evidence="1">Belongs to the peptidase S49 family.</text>
</comment>
<dbReference type="InterPro" id="IPR004635">
    <property type="entry name" value="Pept_S49_SppA"/>
</dbReference>
<organism evidence="6 7">
    <name type="scientific">Lyngbya confervoides BDU141951</name>
    <dbReference type="NCBI Taxonomy" id="1574623"/>
    <lineage>
        <taxon>Bacteria</taxon>
        <taxon>Bacillati</taxon>
        <taxon>Cyanobacteriota</taxon>
        <taxon>Cyanophyceae</taxon>
        <taxon>Oscillatoriophycideae</taxon>
        <taxon>Oscillatoriales</taxon>
        <taxon>Microcoleaceae</taxon>
        <taxon>Lyngbya</taxon>
    </lineage>
</organism>
<gene>
    <name evidence="6" type="primary">sppA</name>
    <name evidence="6" type="ORF">QQ91_0000930</name>
</gene>
<evidence type="ECO:0000256" key="4">
    <source>
        <dbReference type="ARBA" id="ARBA00022825"/>
    </source>
</evidence>
<comment type="caution">
    <text evidence="6">The sequence shown here is derived from an EMBL/GenBank/DDBJ whole genome shotgun (WGS) entry which is preliminary data.</text>
</comment>
<dbReference type="InterPro" id="IPR047272">
    <property type="entry name" value="S49_SppA_C"/>
</dbReference>
<dbReference type="PANTHER" id="PTHR42987">
    <property type="entry name" value="PEPTIDASE S49"/>
    <property type="match status" value="1"/>
</dbReference>
<protein>
    <submittedName>
        <fullName evidence="6">Signal peptide peptidase SppA</fullName>
    </submittedName>
</protein>
<dbReference type="Proteomes" id="UP000031561">
    <property type="component" value="Unassembled WGS sequence"/>
</dbReference>
<dbReference type="Pfam" id="PF01343">
    <property type="entry name" value="Peptidase_S49"/>
    <property type="match status" value="1"/>
</dbReference>